<keyword evidence="3" id="KW-0813">Transport</keyword>
<evidence type="ECO:0000259" key="12">
    <source>
        <dbReference type="PROSITE" id="PS51201"/>
    </source>
</evidence>
<feature type="transmembrane region" description="Helical" evidence="11">
    <location>
        <begin position="58"/>
        <end position="77"/>
    </location>
</feature>
<dbReference type="InterPro" id="IPR006153">
    <property type="entry name" value="Cation/H_exchanger_TM"/>
</dbReference>
<dbReference type="NCBIfam" id="TIGR00932">
    <property type="entry name" value="2a37"/>
    <property type="match status" value="1"/>
</dbReference>
<dbReference type="SUPFAM" id="SSF51735">
    <property type="entry name" value="NAD(P)-binding Rossmann-fold domains"/>
    <property type="match status" value="1"/>
</dbReference>
<protein>
    <submittedName>
        <fullName evidence="13">Kef-type potassium/proton antiporter, CPA2 family</fullName>
    </submittedName>
</protein>
<evidence type="ECO:0000256" key="4">
    <source>
        <dbReference type="ARBA" id="ARBA00022449"/>
    </source>
</evidence>
<comment type="similarity">
    <text evidence="2">Belongs to the monovalent cation:proton antiporter 2 (CPA2) transporter (TC 2.A.37) family.</text>
</comment>
<dbReference type="GO" id="GO:0008324">
    <property type="term" value="F:monoatomic cation transmembrane transporter activity"/>
    <property type="evidence" value="ECO:0007669"/>
    <property type="project" value="InterPro"/>
</dbReference>
<evidence type="ECO:0000256" key="1">
    <source>
        <dbReference type="ARBA" id="ARBA00004127"/>
    </source>
</evidence>
<feature type="transmembrane region" description="Helical" evidence="11">
    <location>
        <begin position="276"/>
        <end position="297"/>
    </location>
</feature>
<keyword evidence="10 11" id="KW-0472">Membrane</keyword>
<dbReference type="Gene3D" id="1.20.1530.20">
    <property type="match status" value="1"/>
</dbReference>
<dbReference type="GO" id="GO:0015297">
    <property type="term" value="F:antiporter activity"/>
    <property type="evidence" value="ECO:0007669"/>
    <property type="project" value="UniProtKB-KW"/>
</dbReference>
<keyword evidence="4" id="KW-0050">Antiport</keyword>
<feature type="transmembrane region" description="Helical" evidence="11">
    <location>
        <begin position="303"/>
        <end position="325"/>
    </location>
</feature>
<keyword evidence="5" id="KW-0633">Potassium transport</keyword>
<sequence>MPEHAIGGFEAALILLISAVVFVPLAVRFNIGSILGYLGAGALVGPSGLGLIQNVDAVRHLAEFGVVFLLFVIGIEMKPSRLWLMRRQVFGLGGSQVLITGAVLASAIVFLPLFPSPLNVGQASLIGLGLALSSTAMGLQILAERRELSAPHGRSAFAILLLQDLMVPVLLAMVPMMANKTDEFGDELAFAAIEAFGMIFAALLIGRLMLRRVLRVVAQSRSSEIFTAVALLIVLSMAWISEQAGLSQALGAFLAGLLLADSEYRHQIEGDIQPFRGLLLGLFFIGVGMSIDLRLLLTDWPLILALLVGLMAIKTLVLIPLCGLFGQDWRDGTRVGLLLSQGGEFAFVLFGIAISQNVLSPQIGSMLVLLVSLSMALTPLVVLAAERLHHRLSPVTTTLRADTPPEPRTNEAHVIIAGFGRVGRTVAVLLKAAGKPYLAFDKDLERVARGRAAGFEVFYGDSSRPEVLRAGHAARAALLVVTLDDPGTTTRLVACIHQQFPDLPIHARARDLVHSQSLHSSGALQVVPETLEASLILGDKVLTALGMASSDVSAVIHAQRENGYALLMQSGLAQDPAGN</sequence>
<evidence type="ECO:0000256" key="6">
    <source>
        <dbReference type="ARBA" id="ARBA00022692"/>
    </source>
</evidence>
<accession>A0A1N7MD88</accession>
<dbReference type="Proteomes" id="UP000185678">
    <property type="component" value="Unassembled WGS sequence"/>
</dbReference>
<evidence type="ECO:0000313" key="14">
    <source>
        <dbReference type="Proteomes" id="UP000185678"/>
    </source>
</evidence>
<keyword evidence="8 11" id="KW-1133">Transmembrane helix</keyword>
<evidence type="ECO:0000256" key="10">
    <source>
        <dbReference type="ARBA" id="ARBA00023136"/>
    </source>
</evidence>
<dbReference type="RefSeq" id="WP_076400512.1">
    <property type="nucleotide sequence ID" value="NZ_FTOA01000004.1"/>
</dbReference>
<comment type="subcellular location">
    <subcellularLocation>
        <location evidence="1">Endomembrane system</location>
        <topology evidence="1">Multi-pass membrane protein</topology>
    </subcellularLocation>
</comment>
<evidence type="ECO:0000313" key="13">
    <source>
        <dbReference type="EMBL" id="SIS84066.1"/>
    </source>
</evidence>
<dbReference type="FunFam" id="3.40.50.720:FF:000036">
    <property type="entry name" value="Glutathione-regulated potassium-efflux system protein KefB"/>
    <property type="match status" value="1"/>
</dbReference>
<dbReference type="PANTHER" id="PTHR46157">
    <property type="entry name" value="K(+) EFFLUX ANTIPORTER 3, CHLOROPLASTIC"/>
    <property type="match status" value="1"/>
</dbReference>
<dbReference type="InterPro" id="IPR004771">
    <property type="entry name" value="K/H_exchanger"/>
</dbReference>
<dbReference type="InterPro" id="IPR038770">
    <property type="entry name" value="Na+/solute_symporter_sf"/>
</dbReference>
<feature type="transmembrane region" description="Helical" evidence="11">
    <location>
        <begin position="337"/>
        <end position="354"/>
    </location>
</feature>
<evidence type="ECO:0000256" key="3">
    <source>
        <dbReference type="ARBA" id="ARBA00022448"/>
    </source>
</evidence>
<feature type="transmembrane region" description="Helical" evidence="11">
    <location>
        <begin position="366"/>
        <end position="385"/>
    </location>
</feature>
<dbReference type="InterPro" id="IPR003148">
    <property type="entry name" value="RCK_N"/>
</dbReference>
<feature type="transmembrane region" description="Helical" evidence="11">
    <location>
        <begin position="6"/>
        <end position="27"/>
    </location>
</feature>
<keyword evidence="7" id="KW-0630">Potassium</keyword>
<feature type="transmembrane region" description="Helical" evidence="11">
    <location>
        <begin position="188"/>
        <end position="210"/>
    </location>
</feature>
<evidence type="ECO:0000256" key="9">
    <source>
        <dbReference type="ARBA" id="ARBA00023065"/>
    </source>
</evidence>
<keyword evidence="6 11" id="KW-0812">Transmembrane</keyword>
<proteinExistence type="inferred from homology"/>
<feature type="transmembrane region" description="Helical" evidence="11">
    <location>
        <begin position="89"/>
        <end position="114"/>
    </location>
</feature>
<organism evidence="13 14">
    <name type="scientific">Insolitispirillum peregrinum</name>
    <dbReference type="NCBI Taxonomy" id="80876"/>
    <lineage>
        <taxon>Bacteria</taxon>
        <taxon>Pseudomonadati</taxon>
        <taxon>Pseudomonadota</taxon>
        <taxon>Alphaproteobacteria</taxon>
        <taxon>Rhodospirillales</taxon>
        <taxon>Novispirillaceae</taxon>
        <taxon>Insolitispirillum</taxon>
    </lineage>
</organism>
<keyword evidence="9" id="KW-0406">Ion transport</keyword>
<feature type="domain" description="RCK N-terminal" evidence="12">
    <location>
        <begin position="411"/>
        <end position="528"/>
    </location>
</feature>
<evidence type="ECO:0000256" key="8">
    <source>
        <dbReference type="ARBA" id="ARBA00022989"/>
    </source>
</evidence>
<feature type="transmembrane region" description="Helical" evidence="11">
    <location>
        <begin position="34"/>
        <end position="52"/>
    </location>
</feature>
<feature type="transmembrane region" description="Helical" evidence="11">
    <location>
        <begin position="120"/>
        <end position="143"/>
    </location>
</feature>
<dbReference type="GO" id="GO:0012505">
    <property type="term" value="C:endomembrane system"/>
    <property type="evidence" value="ECO:0007669"/>
    <property type="project" value="UniProtKB-SubCell"/>
</dbReference>
<feature type="transmembrane region" description="Helical" evidence="11">
    <location>
        <begin position="246"/>
        <end position="264"/>
    </location>
</feature>
<dbReference type="GO" id="GO:0005886">
    <property type="term" value="C:plasma membrane"/>
    <property type="evidence" value="ECO:0007669"/>
    <property type="project" value="TreeGrafter"/>
</dbReference>
<dbReference type="InterPro" id="IPR036291">
    <property type="entry name" value="NAD(P)-bd_dom_sf"/>
</dbReference>
<dbReference type="GO" id="GO:0006813">
    <property type="term" value="P:potassium ion transport"/>
    <property type="evidence" value="ECO:0007669"/>
    <property type="project" value="UniProtKB-KW"/>
</dbReference>
<dbReference type="STRING" id="80876.SAMN05421779_10448"/>
<name>A0A1N7MD88_9PROT</name>
<evidence type="ECO:0000256" key="5">
    <source>
        <dbReference type="ARBA" id="ARBA00022538"/>
    </source>
</evidence>
<gene>
    <name evidence="13" type="ORF">SAMN05421779_10448</name>
</gene>
<dbReference type="Pfam" id="PF00999">
    <property type="entry name" value="Na_H_Exchanger"/>
    <property type="match status" value="1"/>
</dbReference>
<reference evidence="13 14" key="1">
    <citation type="submission" date="2017-01" db="EMBL/GenBank/DDBJ databases">
        <authorList>
            <person name="Mah S.A."/>
            <person name="Swanson W.J."/>
            <person name="Moy G.W."/>
            <person name="Vacquier V.D."/>
        </authorList>
    </citation>
    <scope>NUCLEOTIDE SEQUENCE [LARGE SCALE GENOMIC DNA]</scope>
    <source>
        <strain evidence="13 14">DSM 11589</strain>
    </source>
</reference>
<dbReference type="PROSITE" id="PS51201">
    <property type="entry name" value="RCK_N"/>
    <property type="match status" value="1"/>
</dbReference>
<evidence type="ECO:0000256" key="11">
    <source>
        <dbReference type="SAM" id="Phobius"/>
    </source>
</evidence>
<dbReference type="GO" id="GO:1902600">
    <property type="term" value="P:proton transmembrane transport"/>
    <property type="evidence" value="ECO:0007669"/>
    <property type="project" value="InterPro"/>
</dbReference>
<keyword evidence="14" id="KW-1185">Reference proteome</keyword>
<dbReference type="PANTHER" id="PTHR46157:SF4">
    <property type="entry name" value="K(+) EFFLUX ANTIPORTER 3, CHLOROPLASTIC"/>
    <property type="match status" value="1"/>
</dbReference>
<evidence type="ECO:0000256" key="2">
    <source>
        <dbReference type="ARBA" id="ARBA00005551"/>
    </source>
</evidence>
<feature type="transmembrane region" description="Helical" evidence="11">
    <location>
        <begin position="155"/>
        <end position="176"/>
    </location>
</feature>
<dbReference type="Pfam" id="PF02254">
    <property type="entry name" value="TrkA_N"/>
    <property type="match status" value="1"/>
</dbReference>
<feature type="transmembrane region" description="Helical" evidence="11">
    <location>
        <begin position="222"/>
        <end position="240"/>
    </location>
</feature>
<dbReference type="AlphaFoldDB" id="A0A1N7MD88"/>
<dbReference type="Gene3D" id="3.40.50.720">
    <property type="entry name" value="NAD(P)-binding Rossmann-like Domain"/>
    <property type="match status" value="1"/>
</dbReference>
<dbReference type="EMBL" id="FTOA01000004">
    <property type="protein sequence ID" value="SIS84066.1"/>
    <property type="molecule type" value="Genomic_DNA"/>
</dbReference>
<evidence type="ECO:0000256" key="7">
    <source>
        <dbReference type="ARBA" id="ARBA00022958"/>
    </source>
</evidence>